<accession>A0A120K2N5</accession>
<dbReference type="SUPFAM" id="SSF53187">
    <property type="entry name" value="Zn-dependent exopeptidases"/>
    <property type="match status" value="1"/>
</dbReference>
<sequence>MRPENGLDENAALLRYGDNVTSSDLLVGYGTRARGNSESFIARGRSNTINSIKSSYETVKKHKTQFFLIVLASVIIYSTFILVFLPRTSLSRDFRRFHLSKLTKDEAYRIYISTLLDDNKIKEHLGNYSSTRVWAGDQNSLRYTIDELTSLGFNPLRQAYYPWVNTPVLTSVTLWENGKLTYNASMMEEKLIEDPSSDNPEGFPAFHGYSADGNVSSRYVFCNYGTIEDYKFMQDNGIDIENKIHILRYGNLHTGLKVRNAETYGAIAVIVYTDSYDDGRVTEAHGYESYPDGPARHESSIQRDSVLYLSEIPGDPTTPGYIPKRPDTDRLLPDGRIPTIPSVPLSEKEITPILEKLNNKGTKIGRGGSVKGFEYYTGPSDSNVHVHVVNKQKYDAKKIVDVSVEIPGIFKDSEVIIGSHRDSWGTGGAAHAGSGSAILLHIAKGLSALRKKGWKPLRTIKLVSWDGEAQGMLGSTAYGVENKAELDQKALVYFNLDSAISGNLFKCNSHPLLRSLFLEAAKYTLYNGKAGYTLYDHWKQQSNLIIGGPDSSPSLTVFQHHLGVPSADFKFASDGKFDAIYQRHSIYDSQHWLEKFLDPNYELHNTLATFAGISALILVENESLPFETASYMELIWKRYAELYEMTKDTFPNNEDTDPLLDALMDQLELAAFSTSKSFDKFTRSLKKDSVLDYPWWKFYKKIKIYMKLLTTNKKMQLIDRIFLHQVGLTGRPWMKHSVFAPNKQVGCIGDILPGLHEALLAKDIQETIKWLRILSTDIDRMISLLTV</sequence>
<dbReference type="InterPro" id="IPR046450">
    <property type="entry name" value="PA_dom_sf"/>
</dbReference>
<proteinExistence type="inferred from homology"/>
<dbReference type="CDD" id="cd02121">
    <property type="entry name" value="PA_GCPII_like"/>
    <property type="match status" value="1"/>
</dbReference>
<evidence type="ECO:0000259" key="5">
    <source>
        <dbReference type="Pfam" id="PF04389"/>
    </source>
</evidence>
<feature type="domain" description="Transferrin receptor-like dimerisation" evidence="4">
    <location>
        <begin position="673"/>
        <end position="785"/>
    </location>
</feature>
<feature type="domain" description="PA" evidence="3">
    <location>
        <begin position="230"/>
        <end position="295"/>
    </location>
</feature>
<dbReference type="InterPro" id="IPR039373">
    <property type="entry name" value="Peptidase_M28B"/>
</dbReference>
<dbReference type="Gene3D" id="1.20.930.40">
    <property type="entry name" value="Transferrin receptor-like, dimerisation domain"/>
    <property type="match status" value="1"/>
</dbReference>
<dbReference type="EMBL" id="CP014247">
    <property type="protein sequence ID" value="AMD22095.1"/>
    <property type="molecule type" value="Genomic_DNA"/>
</dbReference>
<dbReference type="Gene3D" id="3.50.30.30">
    <property type="match status" value="1"/>
</dbReference>
<dbReference type="InterPro" id="IPR007365">
    <property type="entry name" value="TFR-like_dimer_dom"/>
</dbReference>
<dbReference type="Gene3D" id="3.40.630.10">
    <property type="entry name" value="Zn peptidases"/>
    <property type="match status" value="1"/>
</dbReference>
<dbReference type="Pfam" id="PF04253">
    <property type="entry name" value="TFR_dimer"/>
    <property type="match status" value="1"/>
</dbReference>
<keyword evidence="7" id="KW-1185">Reference proteome</keyword>
<reference evidence="6 7" key="1">
    <citation type="submission" date="2016-01" db="EMBL/GenBank/DDBJ databases">
        <title>Genome sequence of the yeast Holleya sinecauda.</title>
        <authorList>
            <person name="Dietrich F.S."/>
        </authorList>
    </citation>
    <scope>NUCLEOTIDE SEQUENCE [LARGE SCALE GENOMIC DNA]</scope>
    <source>
        <strain evidence="6 7">ATCC 58844</strain>
    </source>
</reference>
<keyword evidence="2" id="KW-0472">Membrane</keyword>
<dbReference type="FunFam" id="3.40.630.10:FF:000101">
    <property type="entry name" value="N-acetylated alpha-linked acidic dipeptidase like 1"/>
    <property type="match status" value="1"/>
</dbReference>
<dbReference type="InterPro" id="IPR036757">
    <property type="entry name" value="TFR-like_dimer_dom_sf"/>
</dbReference>
<evidence type="ECO:0000313" key="6">
    <source>
        <dbReference type="EMBL" id="AMD22095.1"/>
    </source>
</evidence>
<dbReference type="OrthoDB" id="5841748at2759"/>
<gene>
    <name evidence="6" type="ORF">AW171_hschr74105</name>
</gene>
<dbReference type="GeneID" id="28725425"/>
<feature type="transmembrane region" description="Helical" evidence="2">
    <location>
        <begin position="66"/>
        <end position="85"/>
    </location>
</feature>
<keyword evidence="2" id="KW-1133">Transmembrane helix</keyword>
<dbReference type="PANTHER" id="PTHR10404:SF46">
    <property type="entry name" value="VACUOLAR PROTEIN SORTING-ASSOCIATED PROTEIN 70"/>
    <property type="match status" value="1"/>
</dbReference>
<dbReference type="InterPro" id="IPR007484">
    <property type="entry name" value="Peptidase_M28"/>
</dbReference>
<feature type="domain" description="Peptidase M28" evidence="5">
    <location>
        <begin position="403"/>
        <end position="551"/>
    </location>
</feature>
<dbReference type="STRING" id="45286.A0A120K2N5"/>
<organism evidence="6 7">
    <name type="scientific">Eremothecium sinecaudum</name>
    <dbReference type="NCBI Taxonomy" id="45286"/>
    <lineage>
        <taxon>Eukaryota</taxon>
        <taxon>Fungi</taxon>
        <taxon>Dikarya</taxon>
        <taxon>Ascomycota</taxon>
        <taxon>Saccharomycotina</taxon>
        <taxon>Saccharomycetes</taxon>
        <taxon>Saccharomycetales</taxon>
        <taxon>Saccharomycetaceae</taxon>
        <taxon>Eremothecium</taxon>
    </lineage>
</organism>
<dbReference type="PANTHER" id="PTHR10404">
    <property type="entry name" value="N-ACETYLATED-ALPHA-LINKED ACIDIC DIPEPTIDASE"/>
    <property type="match status" value="1"/>
</dbReference>
<evidence type="ECO:0000259" key="3">
    <source>
        <dbReference type="Pfam" id="PF02225"/>
    </source>
</evidence>
<comment type="similarity">
    <text evidence="1">Belongs to the peptidase M28 family. M28B subfamily.</text>
</comment>
<dbReference type="CDD" id="cd03874">
    <property type="entry name" value="M28_PMSA_TfR_like"/>
    <property type="match status" value="1"/>
</dbReference>
<dbReference type="SUPFAM" id="SSF52025">
    <property type="entry name" value="PA domain"/>
    <property type="match status" value="1"/>
</dbReference>
<dbReference type="AlphaFoldDB" id="A0A120K2N5"/>
<dbReference type="Pfam" id="PF02225">
    <property type="entry name" value="PA"/>
    <property type="match status" value="1"/>
</dbReference>
<evidence type="ECO:0000313" key="7">
    <source>
        <dbReference type="Proteomes" id="UP000243052"/>
    </source>
</evidence>
<evidence type="ECO:0000259" key="4">
    <source>
        <dbReference type="Pfam" id="PF04253"/>
    </source>
</evidence>
<name>A0A120K2N5_9SACH</name>
<dbReference type="Pfam" id="PF04389">
    <property type="entry name" value="Peptidase_M28"/>
    <property type="match status" value="1"/>
</dbReference>
<evidence type="ECO:0000256" key="1">
    <source>
        <dbReference type="ARBA" id="ARBA00005634"/>
    </source>
</evidence>
<keyword evidence="2" id="KW-0812">Transmembrane</keyword>
<dbReference type="Proteomes" id="UP000243052">
    <property type="component" value="Chromosome vii"/>
</dbReference>
<protein>
    <submittedName>
        <fullName evidence="6">HGL245Cp</fullName>
    </submittedName>
</protein>
<evidence type="ECO:0000256" key="2">
    <source>
        <dbReference type="SAM" id="Phobius"/>
    </source>
</evidence>
<dbReference type="GO" id="GO:0004180">
    <property type="term" value="F:carboxypeptidase activity"/>
    <property type="evidence" value="ECO:0007669"/>
    <property type="project" value="TreeGrafter"/>
</dbReference>
<dbReference type="SUPFAM" id="SSF47672">
    <property type="entry name" value="Transferrin receptor-like dimerisation domain"/>
    <property type="match status" value="1"/>
</dbReference>
<dbReference type="RefSeq" id="XP_017989091.1">
    <property type="nucleotide sequence ID" value="XM_018133746.1"/>
</dbReference>
<dbReference type="InterPro" id="IPR003137">
    <property type="entry name" value="PA_domain"/>
</dbReference>